<accession>A0A5C5UU04</accession>
<evidence type="ECO:0000313" key="2">
    <source>
        <dbReference type="Proteomes" id="UP000318878"/>
    </source>
</evidence>
<comment type="caution">
    <text evidence="1">The sequence shown here is derived from an EMBL/GenBank/DDBJ whole genome shotgun (WGS) entry which is preliminary data.</text>
</comment>
<organism evidence="1 2">
    <name type="scientific">Blastopirellula retiformator</name>
    <dbReference type="NCBI Taxonomy" id="2527970"/>
    <lineage>
        <taxon>Bacteria</taxon>
        <taxon>Pseudomonadati</taxon>
        <taxon>Planctomycetota</taxon>
        <taxon>Planctomycetia</taxon>
        <taxon>Pirellulales</taxon>
        <taxon>Pirellulaceae</taxon>
        <taxon>Blastopirellula</taxon>
    </lineage>
</organism>
<gene>
    <name evidence="1" type="ORF">Enr8_49240</name>
</gene>
<dbReference type="AlphaFoldDB" id="A0A5C5UU04"/>
<sequence length="76" mass="9090">MRSDSEILSKPLTCKNLKVELMRFELTTSALRMELEIEEASYFWEFFAAYWFQDVHEMYHFHLVSCINSCTPLTCQ</sequence>
<dbReference type="Proteomes" id="UP000318878">
    <property type="component" value="Unassembled WGS sequence"/>
</dbReference>
<dbReference type="EMBL" id="SJPF01000007">
    <property type="protein sequence ID" value="TWT29736.1"/>
    <property type="molecule type" value="Genomic_DNA"/>
</dbReference>
<proteinExistence type="predicted"/>
<protein>
    <submittedName>
        <fullName evidence="1">Uncharacterized protein</fullName>
    </submittedName>
</protein>
<name>A0A5C5UU04_9BACT</name>
<evidence type="ECO:0000313" key="1">
    <source>
        <dbReference type="EMBL" id="TWT29736.1"/>
    </source>
</evidence>
<reference evidence="1 2" key="1">
    <citation type="submission" date="2019-02" db="EMBL/GenBank/DDBJ databases">
        <title>Deep-cultivation of Planctomycetes and their phenomic and genomic characterization uncovers novel biology.</title>
        <authorList>
            <person name="Wiegand S."/>
            <person name="Jogler M."/>
            <person name="Boedeker C."/>
            <person name="Pinto D."/>
            <person name="Vollmers J."/>
            <person name="Rivas-Marin E."/>
            <person name="Kohn T."/>
            <person name="Peeters S.H."/>
            <person name="Heuer A."/>
            <person name="Rast P."/>
            <person name="Oberbeckmann S."/>
            <person name="Bunk B."/>
            <person name="Jeske O."/>
            <person name="Meyerdierks A."/>
            <person name="Storesund J.E."/>
            <person name="Kallscheuer N."/>
            <person name="Luecker S."/>
            <person name="Lage O.M."/>
            <person name="Pohl T."/>
            <person name="Merkel B.J."/>
            <person name="Hornburger P."/>
            <person name="Mueller R.-W."/>
            <person name="Bruemmer F."/>
            <person name="Labrenz M."/>
            <person name="Spormann A.M."/>
            <person name="Op Den Camp H."/>
            <person name="Overmann J."/>
            <person name="Amann R."/>
            <person name="Jetten M.S.M."/>
            <person name="Mascher T."/>
            <person name="Medema M.H."/>
            <person name="Devos D.P."/>
            <person name="Kaster A.-K."/>
            <person name="Ovreas L."/>
            <person name="Rohde M."/>
            <person name="Galperin M.Y."/>
            <person name="Jogler C."/>
        </authorList>
    </citation>
    <scope>NUCLEOTIDE SEQUENCE [LARGE SCALE GENOMIC DNA]</scope>
    <source>
        <strain evidence="1 2">Enr8</strain>
    </source>
</reference>
<keyword evidence="2" id="KW-1185">Reference proteome</keyword>